<evidence type="ECO:0000313" key="3">
    <source>
        <dbReference type="Proteomes" id="UP000298663"/>
    </source>
</evidence>
<organism evidence="2 3">
    <name type="scientific">Steinernema carpocapsae</name>
    <name type="common">Entomopathogenic nematode</name>
    <dbReference type="NCBI Taxonomy" id="34508"/>
    <lineage>
        <taxon>Eukaryota</taxon>
        <taxon>Metazoa</taxon>
        <taxon>Ecdysozoa</taxon>
        <taxon>Nematoda</taxon>
        <taxon>Chromadorea</taxon>
        <taxon>Rhabditida</taxon>
        <taxon>Tylenchina</taxon>
        <taxon>Panagrolaimomorpha</taxon>
        <taxon>Strongyloidoidea</taxon>
        <taxon>Steinernematidae</taxon>
        <taxon>Steinernema</taxon>
    </lineage>
</organism>
<evidence type="ECO:0000256" key="1">
    <source>
        <dbReference type="SAM" id="MobiDB-lite"/>
    </source>
</evidence>
<gene>
    <name evidence="2" type="ORF">L596_030291</name>
</gene>
<dbReference type="Proteomes" id="UP000298663">
    <property type="component" value="Unassembled WGS sequence"/>
</dbReference>
<protein>
    <submittedName>
        <fullName evidence="2">Uncharacterized protein</fullName>
    </submittedName>
</protein>
<proteinExistence type="predicted"/>
<sequence length="210" mass="22672">MAPVKPQEALDPKAVHHVDPLHVPVDAVLSAESFEELPTSPMPPQLQGVTMPDVNAPLLVLAEESTEVASQNVSDSKSSFQHPAAEQSIHSKKLKNTRTVPLTPQDALDPESVHYVDSLNFPVDAGLPAESFEELPEATECPRPQNVNAQHNDVSLPVVAAESTDTIEDVADPEPSFEHAPAEESEGQALNTIETTICLWQLTTVKTCHL</sequence>
<comment type="caution">
    <text evidence="2">The sequence shown here is derived from an EMBL/GenBank/DDBJ whole genome shotgun (WGS) entry which is preliminary data.</text>
</comment>
<feature type="region of interest" description="Disordered" evidence="1">
    <location>
        <begin position="74"/>
        <end position="94"/>
    </location>
</feature>
<accession>A0A4U5LNY5</accession>
<reference evidence="2 3" key="1">
    <citation type="journal article" date="2015" name="Genome Biol.">
        <title>Comparative genomics of Steinernema reveals deeply conserved gene regulatory networks.</title>
        <authorList>
            <person name="Dillman A.R."/>
            <person name="Macchietto M."/>
            <person name="Porter C.F."/>
            <person name="Rogers A."/>
            <person name="Williams B."/>
            <person name="Antoshechkin I."/>
            <person name="Lee M.M."/>
            <person name="Goodwin Z."/>
            <person name="Lu X."/>
            <person name="Lewis E.E."/>
            <person name="Goodrich-Blair H."/>
            <person name="Stock S.P."/>
            <person name="Adams B.J."/>
            <person name="Sternberg P.W."/>
            <person name="Mortazavi A."/>
        </authorList>
    </citation>
    <scope>NUCLEOTIDE SEQUENCE [LARGE SCALE GENOMIC DNA]</scope>
    <source>
        <strain evidence="2 3">ALL</strain>
    </source>
</reference>
<keyword evidence="3" id="KW-1185">Reference proteome</keyword>
<evidence type="ECO:0000313" key="2">
    <source>
        <dbReference type="EMBL" id="TKR57612.1"/>
    </source>
</evidence>
<dbReference type="EMBL" id="AZBU02000014">
    <property type="protein sequence ID" value="TKR57612.1"/>
    <property type="molecule type" value="Genomic_DNA"/>
</dbReference>
<reference evidence="2 3" key="2">
    <citation type="journal article" date="2019" name="G3 (Bethesda)">
        <title>Hybrid Assembly of the Genome of the Entomopathogenic Nematode Steinernema carpocapsae Identifies the X-Chromosome.</title>
        <authorList>
            <person name="Serra L."/>
            <person name="Macchietto M."/>
            <person name="Macias-Munoz A."/>
            <person name="McGill C.J."/>
            <person name="Rodriguez I.M."/>
            <person name="Rodriguez B."/>
            <person name="Murad R."/>
            <person name="Mortazavi A."/>
        </authorList>
    </citation>
    <scope>NUCLEOTIDE SEQUENCE [LARGE SCALE GENOMIC DNA]</scope>
    <source>
        <strain evidence="2 3">ALL</strain>
    </source>
</reference>
<dbReference type="AlphaFoldDB" id="A0A4U5LNY5"/>
<name>A0A4U5LNY5_STECR</name>